<comment type="caution">
    <text evidence="4">The sequence shown here is derived from an EMBL/GenBank/DDBJ whole genome shotgun (WGS) entry which is preliminary data.</text>
</comment>
<sequence length="187" mass="19420">MAAASVRALVLLLAVCSISSLRRAAATVTVDEACKQYTKHTELCVKALSSANPAMKAAAELRGLPGLAQLSLSLAAQRGAETVTFVKGLASMPGGMPPECLQECVGKFQAAVAELQRSKLALEQSKDVSGVKTWLSAAMTDGDTCMDSCHRIEGGSELEIVDKISDLGKMFSISMSLADASISNPAA</sequence>
<dbReference type="InterPro" id="IPR051955">
    <property type="entry name" value="PME_Inhibitor"/>
</dbReference>
<evidence type="ECO:0000259" key="3">
    <source>
        <dbReference type="SMART" id="SM00856"/>
    </source>
</evidence>
<feature type="domain" description="Pectinesterase inhibitor" evidence="3">
    <location>
        <begin position="25"/>
        <end position="177"/>
    </location>
</feature>
<feature type="chain" id="PRO_5009187307" description="Pectinesterase inhibitor domain-containing protein" evidence="2">
    <location>
        <begin position="27"/>
        <end position="187"/>
    </location>
</feature>
<dbReference type="InterPro" id="IPR006501">
    <property type="entry name" value="Pectinesterase_inhib_dom"/>
</dbReference>
<dbReference type="STRING" id="888268.A0A1E5US53"/>
<dbReference type="Proteomes" id="UP000095767">
    <property type="component" value="Unassembled WGS sequence"/>
</dbReference>
<proteinExistence type="predicted"/>
<dbReference type="EMBL" id="LWDX02066009">
    <property type="protein sequence ID" value="OEL15658.1"/>
    <property type="molecule type" value="Genomic_DNA"/>
</dbReference>
<feature type="signal peptide" evidence="2">
    <location>
        <begin position="1"/>
        <end position="26"/>
    </location>
</feature>
<evidence type="ECO:0000313" key="5">
    <source>
        <dbReference type="Proteomes" id="UP000095767"/>
    </source>
</evidence>
<dbReference type="SUPFAM" id="SSF101148">
    <property type="entry name" value="Plant invertase/pectin methylesterase inhibitor"/>
    <property type="match status" value="1"/>
</dbReference>
<dbReference type="OrthoDB" id="1430376at2759"/>
<keyword evidence="5" id="KW-1185">Reference proteome</keyword>
<protein>
    <recommendedName>
        <fullName evidence="3">Pectinesterase inhibitor domain-containing protein</fullName>
    </recommendedName>
</protein>
<evidence type="ECO:0000256" key="1">
    <source>
        <dbReference type="ARBA" id="ARBA00022729"/>
    </source>
</evidence>
<gene>
    <name evidence="4" type="ORF">BAE44_0023322</name>
</gene>
<evidence type="ECO:0000313" key="4">
    <source>
        <dbReference type="EMBL" id="OEL15658.1"/>
    </source>
</evidence>
<name>A0A1E5US53_9POAL</name>
<dbReference type="PANTHER" id="PTHR31080">
    <property type="entry name" value="PECTINESTERASE INHIBITOR-LIKE"/>
    <property type="match status" value="1"/>
</dbReference>
<dbReference type="SMART" id="SM00856">
    <property type="entry name" value="PMEI"/>
    <property type="match status" value="1"/>
</dbReference>
<dbReference type="PANTHER" id="PTHR31080:SF298">
    <property type="entry name" value="EXPRESSED PROTEIN"/>
    <property type="match status" value="1"/>
</dbReference>
<dbReference type="NCBIfam" id="TIGR01614">
    <property type="entry name" value="PME_inhib"/>
    <property type="match status" value="1"/>
</dbReference>
<evidence type="ECO:0000256" key="2">
    <source>
        <dbReference type="SAM" id="SignalP"/>
    </source>
</evidence>
<dbReference type="AlphaFoldDB" id="A0A1E5US53"/>
<dbReference type="InterPro" id="IPR035513">
    <property type="entry name" value="Invertase/methylesterase_inhib"/>
</dbReference>
<dbReference type="Pfam" id="PF04043">
    <property type="entry name" value="PMEI"/>
    <property type="match status" value="1"/>
</dbReference>
<accession>A0A1E5US53</accession>
<keyword evidence="1 2" id="KW-0732">Signal</keyword>
<organism evidence="4 5">
    <name type="scientific">Dichanthelium oligosanthes</name>
    <dbReference type="NCBI Taxonomy" id="888268"/>
    <lineage>
        <taxon>Eukaryota</taxon>
        <taxon>Viridiplantae</taxon>
        <taxon>Streptophyta</taxon>
        <taxon>Embryophyta</taxon>
        <taxon>Tracheophyta</taxon>
        <taxon>Spermatophyta</taxon>
        <taxon>Magnoliopsida</taxon>
        <taxon>Liliopsida</taxon>
        <taxon>Poales</taxon>
        <taxon>Poaceae</taxon>
        <taxon>PACMAD clade</taxon>
        <taxon>Panicoideae</taxon>
        <taxon>Panicodae</taxon>
        <taxon>Paniceae</taxon>
        <taxon>Dichantheliinae</taxon>
        <taxon>Dichanthelium</taxon>
    </lineage>
</organism>
<dbReference type="GO" id="GO:0004857">
    <property type="term" value="F:enzyme inhibitor activity"/>
    <property type="evidence" value="ECO:0007669"/>
    <property type="project" value="InterPro"/>
</dbReference>
<dbReference type="Gene3D" id="1.20.140.40">
    <property type="entry name" value="Invertase/pectin methylesterase inhibitor family protein"/>
    <property type="match status" value="1"/>
</dbReference>
<reference evidence="4 5" key="1">
    <citation type="submission" date="2016-09" db="EMBL/GenBank/DDBJ databases">
        <title>The draft genome of Dichanthelium oligosanthes: A C3 panicoid grass species.</title>
        <authorList>
            <person name="Studer A.J."/>
            <person name="Schnable J.C."/>
            <person name="Brutnell T.P."/>
        </authorList>
    </citation>
    <scope>NUCLEOTIDE SEQUENCE [LARGE SCALE GENOMIC DNA]</scope>
    <source>
        <strain evidence="5">cv. Kellogg 1175</strain>
        <tissue evidence="4">Leaf</tissue>
    </source>
</reference>